<keyword evidence="3" id="KW-1185">Reference proteome</keyword>
<gene>
    <name evidence="2" type="ORF">Cylst_6574</name>
</gene>
<protein>
    <submittedName>
        <fullName evidence="2">Uncharacterized protein</fullName>
    </submittedName>
</protein>
<dbReference type="KEGG" id="csg:Cylst_6574"/>
<organism evidence="2 3">
    <name type="scientific">Cylindrospermum stagnale PCC 7417</name>
    <dbReference type="NCBI Taxonomy" id="56107"/>
    <lineage>
        <taxon>Bacteria</taxon>
        <taxon>Bacillati</taxon>
        <taxon>Cyanobacteriota</taxon>
        <taxon>Cyanophyceae</taxon>
        <taxon>Nostocales</taxon>
        <taxon>Nostocaceae</taxon>
        <taxon>Cylindrospermum</taxon>
    </lineage>
</organism>
<dbReference type="AlphaFoldDB" id="K9X8B7"/>
<dbReference type="EMBL" id="CP003643">
    <property type="protein sequence ID" value="AFZ28349.1"/>
    <property type="molecule type" value="Genomic_DNA"/>
</dbReference>
<dbReference type="InterPro" id="IPR043731">
    <property type="entry name" value="DUF5674"/>
</dbReference>
<keyword evidence="2" id="KW-0614">Plasmid</keyword>
<feature type="coiled-coil region" evidence="1">
    <location>
        <begin position="4"/>
        <end position="31"/>
    </location>
</feature>
<dbReference type="Proteomes" id="UP000010475">
    <property type="component" value="Plasmid pCYLST.01"/>
</dbReference>
<evidence type="ECO:0000256" key="1">
    <source>
        <dbReference type="SAM" id="Coils"/>
    </source>
</evidence>
<keyword evidence="1" id="KW-0175">Coiled coil</keyword>
<geneLocation type="plasmid" evidence="2 3">
    <name>pCYLST.01</name>
</geneLocation>
<accession>K9X8B7</accession>
<name>K9X8B7_9NOST</name>
<dbReference type="HOGENOM" id="CLU_168922_0_0_3"/>
<dbReference type="Pfam" id="PF18924">
    <property type="entry name" value="DUF5674"/>
    <property type="match status" value="1"/>
</dbReference>
<proteinExistence type="predicted"/>
<evidence type="ECO:0000313" key="3">
    <source>
        <dbReference type="Proteomes" id="UP000010475"/>
    </source>
</evidence>
<evidence type="ECO:0000313" key="2">
    <source>
        <dbReference type="EMBL" id="AFZ28349.1"/>
    </source>
</evidence>
<sequence length="85" mass="9523">MILIIKERATLKQVEEMLQTLEVDIKIAVDVEKGILAGGGQQHAECEAALLKDGSKQKDIWGADWIPFTQKMAYELIINIRQASK</sequence>
<reference evidence="2 3" key="1">
    <citation type="submission" date="2012-06" db="EMBL/GenBank/DDBJ databases">
        <title>Noncontiguous Finished plasmid 1 of genome of Cylindrospermum stagnale PCC 7417.</title>
        <authorList>
            <consortium name="US DOE Joint Genome Institute"/>
            <person name="Gugger M."/>
            <person name="Coursin T."/>
            <person name="Rippka R."/>
            <person name="Tandeau De Marsac N."/>
            <person name="Huntemann M."/>
            <person name="Wei C.-L."/>
            <person name="Han J."/>
            <person name="Detter J.C."/>
            <person name="Han C."/>
            <person name="Tapia R."/>
            <person name="Davenport K."/>
            <person name="Daligault H."/>
            <person name="Erkkila T."/>
            <person name="Gu W."/>
            <person name="Munk A.C.C."/>
            <person name="Teshima H."/>
            <person name="Xu Y."/>
            <person name="Chain P."/>
            <person name="Chen A."/>
            <person name="Krypides N."/>
            <person name="Mavromatis K."/>
            <person name="Markowitz V."/>
            <person name="Szeto E."/>
            <person name="Ivanova N."/>
            <person name="Mikhailova N."/>
            <person name="Ovchinnikova G."/>
            <person name="Pagani I."/>
            <person name="Pati A."/>
            <person name="Goodwin L."/>
            <person name="Peters L."/>
            <person name="Pitluck S."/>
            <person name="Woyke T."/>
            <person name="Kerfeld C."/>
        </authorList>
    </citation>
    <scope>NUCLEOTIDE SEQUENCE [LARGE SCALE GENOMIC DNA]</scope>
    <source>
        <strain evidence="2 3">PCC 7417</strain>
        <plasmid evidence="3">Plasmid pCYLST.01</plasmid>
    </source>
</reference>